<evidence type="ECO:0000256" key="1">
    <source>
        <dbReference type="ARBA" id="ARBA00009374"/>
    </source>
</evidence>
<evidence type="ECO:0000313" key="6">
    <source>
        <dbReference type="EMBL" id="KAJ8446898.1"/>
    </source>
</evidence>
<feature type="domain" description="FLZ-type" evidence="5">
    <location>
        <begin position="337"/>
        <end position="381"/>
    </location>
</feature>
<feature type="zinc finger region" description="FLZ-type" evidence="4">
    <location>
        <begin position="337"/>
        <end position="381"/>
    </location>
</feature>
<dbReference type="InterPro" id="IPR007650">
    <property type="entry name" value="Zf-FLZ_dom"/>
</dbReference>
<dbReference type="OrthoDB" id="685855at2759"/>
<accession>A0A9Q1KQ84</accession>
<sequence>MLRKRTRSIQKDHQMAQIPSEGGSVFDVSGQRQMTNSFFNVPGLFVGLSPQVVSDCDSVRSPTSPLDFKLFSNLGNSFRFPKSSLDGHQKSWDCNKVGLGSIVDSLDGSDVNLRGKPMTSSSGKSILFGPQVRTKAPNSPTYNALCCEASKSLPKNYGVFPHAMMRSSNIRKGSSDVFFEIGEDPLELDPFGKIQSFSLDSKRQGSERLRLRASNASFRMKQSCFEHEIVQGALDYNLVGGSPSAENNLTSGPMPIASGSAFAPALTASEIELSEDYTCVISHGPNPKATHIFGDCVLGCHLIGVDCGNKKEGLEIELPCLEKSSQMTPQSPYPLGDFLSYCCFCNKKLEEGTDIYMYRGEKAFCSSDCRLEWISIEEDKEKSISKASKESSEYGYGDGIFERSIFVVEDL</sequence>
<protein>
    <recommendedName>
        <fullName evidence="5">FLZ-type domain-containing protein</fullName>
    </recommendedName>
</protein>
<dbReference type="GO" id="GO:0008270">
    <property type="term" value="F:zinc ion binding"/>
    <property type="evidence" value="ECO:0007669"/>
    <property type="project" value="UniProtKB-KW"/>
</dbReference>
<evidence type="ECO:0000259" key="5">
    <source>
        <dbReference type="PROSITE" id="PS51795"/>
    </source>
</evidence>
<keyword evidence="3" id="KW-0862">Zinc</keyword>
<evidence type="ECO:0000313" key="7">
    <source>
        <dbReference type="Proteomes" id="UP001153076"/>
    </source>
</evidence>
<evidence type="ECO:0000256" key="3">
    <source>
        <dbReference type="ARBA" id="ARBA00022771"/>
    </source>
</evidence>
<dbReference type="AlphaFoldDB" id="A0A9Q1KQ84"/>
<gene>
    <name evidence="6" type="ORF">Cgig2_013199</name>
</gene>
<dbReference type="EMBL" id="JAKOGI010000047">
    <property type="protein sequence ID" value="KAJ8446898.1"/>
    <property type="molecule type" value="Genomic_DNA"/>
</dbReference>
<keyword evidence="3" id="KW-0863">Zinc-finger</keyword>
<dbReference type="PANTHER" id="PTHR46868">
    <property type="entry name" value="FCS-LIKE ZINC FINGER 11"/>
    <property type="match status" value="1"/>
</dbReference>
<comment type="similarity">
    <text evidence="1">Belongs to the FLZ family.</text>
</comment>
<dbReference type="Proteomes" id="UP001153076">
    <property type="component" value="Unassembled WGS sequence"/>
</dbReference>
<dbReference type="PROSITE" id="PS51795">
    <property type="entry name" value="ZF_FLZ"/>
    <property type="match status" value="1"/>
</dbReference>
<keyword evidence="7" id="KW-1185">Reference proteome</keyword>
<comment type="caution">
    <text evidence="6">The sequence shown here is derived from an EMBL/GenBank/DDBJ whole genome shotgun (WGS) entry which is preliminary data.</text>
</comment>
<proteinExistence type="inferred from homology"/>
<evidence type="ECO:0000256" key="2">
    <source>
        <dbReference type="ARBA" id="ARBA00022723"/>
    </source>
</evidence>
<dbReference type="PANTHER" id="PTHR46868:SF3">
    <property type="entry name" value="FCS-LIKE ZINC FINGER 11"/>
    <property type="match status" value="1"/>
</dbReference>
<name>A0A9Q1KQ84_9CARY</name>
<reference evidence="6" key="1">
    <citation type="submission" date="2022-04" db="EMBL/GenBank/DDBJ databases">
        <title>Carnegiea gigantea Genome sequencing and assembly v2.</title>
        <authorList>
            <person name="Copetti D."/>
            <person name="Sanderson M.J."/>
            <person name="Burquez A."/>
            <person name="Wojciechowski M.F."/>
        </authorList>
    </citation>
    <scope>NUCLEOTIDE SEQUENCE</scope>
    <source>
        <strain evidence="6">SGP5-SGP5p</strain>
        <tissue evidence="6">Aerial part</tissue>
    </source>
</reference>
<dbReference type="Pfam" id="PF04570">
    <property type="entry name" value="zf-FLZ"/>
    <property type="match status" value="1"/>
</dbReference>
<keyword evidence="2" id="KW-0479">Metal-binding</keyword>
<dbReference type="InterPro" id="IPR044585">
    <property type="entry name" value="FLZ10/11"/>
</dbReference>
<evidence type="ECO:0000256" key="4">
    <source>
        <dbReference type="PROSITE-ProRule" id="PRU01131"/>
    </source>
</evidence>
<organism evidence="6 7">
    <name type="scientific">Carnegiea gigantea</name>
    <dbReference type="NCBI Taxonomy" id="171969"/>
    <lineage>
        <taxon>Eukaryota</taxon>
        <taxon>Viridiplantae</taxon>
        <taxon>Streptophyta</taxon>
        <taxon>Embryophyta</taxon>
        <taxon>Tracheophyta</taxon>
        <taxon>Spermatophyta</taxon>
        <taxon>Magnoliopsida</taxon>
        <taxon>eudicotyledons</taxon>
        <taxon>Gunneridae</taxon>
        <taxon>Pentapetalae</taxon>
        <taxon>Caryophyllales</taxon>
        <taxon>Cactineae</taxon>
        <taxon>Cactaceae</taxon>
        <taxon>Cactoideae</taxon>
        <taxon>Echinocereeae</taxon>
        <taxon>Carnegiea</taxon>
    </lineage>
</organism>